<keyword evidence="1" id="KW-0808">Transferase</keyword>
<evidence type="ECO:0000313" key="2">
    <source>
        <dbReference type="Proteomes" id="UP000752814"/>
    </source>
</evidence>
<dbReference type="AlphaFoldDB" id="A0A8J8PE49"/>
<gene>
    <name evidence="1" type="ORF">A3207_07010</name>
</gene>
<name>A0A8J8PE49_9ARCH</name>
<comment type="caution">
    <text evidence="1">The sequence shown here is derived from an EMBL/GenBank/DDBJ whole genome shotgun (WGS) entry which is preliminary data.</text>
</comment>
<accession>A0A8J8PE49</accession>
<dbReference type="GO" id="GO:0008168">
    <property type="term" value="F:methyltransferase activity"/>
    <property type="evidence" value="ECO:0007669"/>
    <property type="project" value="UniProtKB-KW"/>
</dbReference>
<keyword evidence="1" id="KW-0489">Methyltransferase</keyword>
<proteinExistence type="predicted"/>
<dbReference type="GO" id="GO:0032259">
    <property type="term" value="P:methylation"/>
    <property type="evidence" value="ECO:0007669"/>
    <property type="project" value="UniProtKB-KW"/>
</dbReference>
<dbReference type="InterPro" id="IPR021079">
    <property type="entry name" value="MeOH-cob_MeTrfase_bsu"/>
</dbReference>
<sequence length="469" mass="51364">MATTKYTKMAYASADEMVFGEAKKPISYGLGIKVGQGLVIPEINFAPRPGSEKSVESLTKEYVDYIATDVMNRAVTLGFPSVQLENEWIFQMSNEPEKFAKPVVAGQKAVIENYHDKYGIACAVRHTCADSRLHEEGMRFGQDKTHNYPEKMIESFEVAAEAGADVISIESVGGKEISDFAVVRQDIRGWLFGIGYLGSIDMEWLWTQIVDLAKRKKVVAGGDTNCAGANTAMFMAGGYLDKDVPKTFSAVTRAIASARSLVAFECGATGPDKDCGYEGPILKAISGNPICQEGKGAQDAHADLMGNLIAATCDMWSNESVEYHPEFGGSSVQCWLGVIGYEAALMNASKQMKQDKVLRDIYTASDRFRGAEPFILAYDNAYKIGQAIIEAGDSYYLRAKAAGLKAAELIRDSNNKGKLKLNKQEKDTLNKIITDLNSLPDEEGKFVDWQILETKPLPLTFFYCSGHAL</sequence>
<evidence type="ECO:0000313" key="1">
    <source>
        <dbReference type="EMBL" id="TQS84060.1"/>
    </source>
</evidence>
<organism evidence="1 2">
    <name type="scientific">Candidatus Methanomassiliicoccus intestinalis</name>
    <dbReference type="NCBI Taxonomy" id="1406512"/>
    <lineage>
        <taxon>Archaea</taxon>
        <taxon>Methanobacteriati</taxon>
        <taxon>Thermoplasmatota</taxon>
        <taxon>Thermoplasmata</taxon>
        <taxon>Methanomassiliicoccales</taxon>
        <taxon>Methanomassiliicoccaceae</taxon>
        <taxon>Methanomassiliicoccus</taxon>
    </lineage>
</organism>
<reference evidence="1" key="1">
    <citation type="submission" date="2016-03" db="EMBL/GenBank/DDBJ databases">
        <authorList>
            <person name="Borrel G."/>
            <person name="Mccann A."/>
            <person name="O'Toole P.W."/>
        </authorList>
    </citation>
    <scope>NUCLEOTIDE SEQUENCE</scope>
    <source>
        <strain evidence="1">183</strain>
    </source>
</reference>
<dbReference type="Pfam" id="PF12176">
    <property type="entry name" value="MtaB"/>
    <property type="match status" value="1"/>
</dbReference>
<dbReference type="Proteomes" id="UP000752814">
    <property type="component" value="Unassembled WGS sequence"/>
</dbReference>
<dbReference type="EMBL" id="LVVT01000007">
    <property type="protein sequence ID" value="TQS84060.1"/>
    <property type="molecule type" value="Genomic_DNA"/>
</dbReference>
<protein>
    <submittedName>
        <fullName evidence="1">Methanol-5-hydroxybenzimidazolylcobamide methyltransferase</fullName>
    </submittedName>
</protein>